<dbReference type="EMBL" id="LXER01000011">
    <property type="protein sequence ID" value="OAT32785.1"/>
    <property type="molecule type" value="Genomic_DNA"/>
</dbReference>
<feature type="domain" description="SMODS-associated and fused to various effectors" evidence="1">
    <location>
        <begin position="304"/>
        <end position="498"/>
    </location>
</feature>
<comment type="caution">
    <text evidence="2">The sequence shown here is derived from an EMBL/GenBank/DDBJ whole genome shotgun (WGS) entry which is preliminary data.</text>
</comment>
<reference evidence="2 3" key="1">
    <citation type="submission" date="2016-04" db="EMBL/GenBank/DDBJ databases">
        <title>ATOL: Assembling a taxonomically balanced genome-scale reconstruction of the evolutionary history of the Enterobacteriaceae.</title>
        <authorList>
            <person name="Plunkett G.III."/>
            <person name="Neeno-Eckwall E.C."/>
            <person name="Glasner J.D."/>
            <person name="Perna N.T."/>
        </authorList>
    </citation>
    <scope>NUCLEOTIDE SEQUENCE [LARGE SCALE GENOMIC DNA]</scope>
    <source>
        <strain evidence="2 3">ATCC 51605</strain>
    </source>
</reference>
<dbReference type="AlphaFoldDB" id="A0A1B7ISK6"/>
<gene>
    <name evidence="2" type="ORF">M975_1222</name>
</gene>
<dbReference type="PATRIC" id="fig|1354251.4.peg.1255"/>
<dbReference type="Proteomes" id="UP000078410">
    <property type="component" value="Unassembled WGS sequence"/>
</dbReference>
<dbReference type="Pfam" id="PF18145">
    <property type="entry name" value="SAVED"/>
    <property type="match status" value="1"/>
</dbReference>
<proteinExistence type="predicted"/>
<dbReference type="InterPro" id="IPR040836">
    <property type="entry name" value="SAVED"/>
</dbReference>
<name>A0A1B7ISK6_9ENTR</name>
<organism evidence="2 3">
    <name type="scientific">Buttiauxella brennerae ATCC 51605</name>
    <dbReference type="NCBI Taxonomy" id="1354251"/>
    <lineage>
        <taxon>Bacteria</taxon>
        <taxon>Pseudomonadati</taxon>
        <taxon>Pseudomonadota</taxon>
        <taxon>Gammaproteobacteria</taxon>
        <taxon>Enterobacterales</taxon>
        <taxon>Enterobacteriaceae</taxon>
        <taxon>Buttiauxella</taxon>
    </lineage>
</organism>
<evidence type="ECO:0000313" key="3">
    <source>
        <dbReference type="Proteomes" id="UP000078410"/>
    </source>
</evidence>
<evidence type="ECO:0000313" key="2">
    <source>
        <dbReference type="EMBL" id="OAT32785.1"/>
    </source>
</evidence>
<sequence>MATSVLANWHGHDYQARYFWIEASRLKNPQQDFVVEVSYEADGPKAFDDVITRYNPPRRSTGPDRIQADYYQIKFHVTQAASFGFADLIDPAFIGAETFSILERLKQAKGIEPANSAFHLVTTDRIIDEDPLGEIISNVDGSIRLDKLFDGTTDRSRKGKVRKLWRQHLKLSTDQELEQVLSGFHIQQSQPTLEAMREKVNTCFQIIGLITCETSSDFRFDGAARALRSQERYRFTREQFTVLCEEENWIRSEAPESFRNVALRSFSDGPLDIMDALPEHTLSLLSLFEGRFPSPGIEWNDVIKPQVENFLTGIRQTERKVRLYLNTHSSLAMLAGKCLGHKSGVEIELVQKGRSGDSIWSEYEPHNEPAAVIEIETVGTGSDVAVVLSMARNALPKAHAYILANQPDIGRIIHVTPANGYGQRSVKNGSHAVALAEQISDAVTYADLPVEASLHIFSAAPNAVNFYLGQHTDFLGTCVFYEFDFQRQRDGSYLPSFKV</sequence>
<dbReference type="OrthoDB" id="268467at2"/>
<dbReference type="NCBIfam" id="NF033611">
    <property type="entry name" value="SAVED"/>
    <property type="match status" value="1"/>
</dbReference>
<evidence type="ECO:0000259" key="1">
    <source>
        <dbReference type="Pfam" id="PF18145"/>
    </source>
</evidence>
<accession>A0A1B7ISK6</accession>
<protein>
    <recommendedName>
        <fullName evidence="1">SMODS-associated and fused to various effectors domain-containing protein</fullName>
    </recommendedName>
</protein>
<dbReference type="RefSeq" id="WP_064557968.1">
    <property type="nucleotide sequence ID" value="NZ_LXER01000011.1"/>
</dbReference>
<keyword evidence="3" id="KW-1185">Reference proteome</keyword>